<dbReference type="AlphaFoldDB" id="A0A9W8M7R6"/>
<gene>
    <name evidence="2" type="ORF">GGH94_001881</name>
</gene>
<dbReference type="Proteomes" id="UP001140074">
    <property type="component" value="Unassembled WGS sequence"/>
</dbReference>
<sequence length="412" mass="44539">MSIKVMSEAHELETPQNDPERAADAVCEAVPVLVADETQPLLSESAIRTRYASNPNEFARSYIDRPQHSSYASPRSLAVSPAALPYSPVENVVIVAPSDMSDSEDSGIESCASIHSDEQDAVQLEATTGEPEAKDSQPADCNTAVGTLEPTLPHTPFTFSPPVDCIDEGDVSSVEQGCLTGSNETAASFTPSQRVLNKPLTSIDKPLVPHASVATESEGRLRSSSLNAQARVFVPSSRSRTMADTTSRDDRYLRDGAAPVAIAPIELSDAQMQALGRSAQSSRDVDNSRRSSLSESKTDVDAGKADNADSEQEPSPAGTESNETTEAASAAYAPNRRCRFWPSCNNKNCKYSHPSRTCRMYPNCTFGAHCVFIHPCDAQRINDVISRGKIKRNKRKKTQDLVRLNNISDFVS</sequence>
<feature type="compositionally biased region" description="Basic and acidic residues" evidence="1">
    <location>
        <begin position="7"/>
        <end position="23"/>
    </location>
</feature>
<feature type="region of interest" description="Disordered" evidence="1">
    <location>
        <begin position="273"/>
        <end position="328"/>
    </location>
</feature>
<proteinExistence type="predicted"/>
<accession>A0A9W8M7R6</accession>
<evidence type="ECO:0000256" key="1">
    <source>
        <dbReference type="SAM" id="MobiDB-lite"/>
    </source>
</evidence>
<evidence type="ECO:0000313" key="3">
    <source>
        <dbReference type="Proteomes" id="UP001140074"/>
    </source>
</evidence>
<feature type="compositionally biased region" description="Basic and acidic residues" evidence="1">
    <location>
        <begin position="296"/>
        <end position="307"/>
    </location>
</feature>
<comment type="caution">
    <text evidence="2">The sequence shown here is derived from an EMBL/GenBank/DDBJ whole genome shotgun (WGS) entry which is preliminary data.</text>
</comment>
<evidence type="ECO:0008006" key="4">
    <source>
        <dbReference type="Google" id="ProtNLM"/>
    </source>
</evidence>
<dbReference type="Pfam" id="PF14608">
    <property type="entry name" value="zf-CCCH_2"/>
    <property type="match status" value="2"/>
</dbReference>
<protein>
    <recommendedName>
        <fullName evidence="4">C3H1-type domain-containing protein</fullName>
    </recommendedName>
</protein>
<keyword evidence="3" id="KW-1185">Reference proteome</keyword>
<feature type="compositionally biased region" description="Low complexity" evidence="1">
    <location>
        <begin position="317"/>
        <end position="328"/>
    </location>
</feature>
<reference evidence="2" key="1">
    <citation type="submission" date="2022-07" db="EMBL/GenBank/DDBJ databases">
        <title>Phylogenomic reconstructions and comparative analyses of Kickxellomycotina fungi.</title>
        <authorList>
            <person name="Reynolds N.K."/>
            <person name="Stajich J.E."/>
            <person name="Barry K."/>
            <person name="Grigoriev I.V."/>
            <person name="Crous P."/>
            <person name="Smith M.E."/>
        </authorList>
    </citation>
    <scope>NUCLEOTIDE SEQUENCE</scope>
    <source>
        <strain evidence="2">RSA 476</strain>
    </source>
</reference>
<dbReference type="Gene3D" id="4.10.1000.40">
    <property type="match status" value="1"/>
</dbReference>
<name>A0A9W8M7R6_9FUNG</name>
<evidence type="ECO:0000313" key="2">
    <source>
        <dbReference type="EMBL" id="KAJ2865958.1"/>
    </source>
</evidence>
<feature type="region of interest" description="Disordered" evidence="1">
    <location>
        <begin position="1"/>
        <end position="23"/>
    </location>
</feature>
<dbReference type="EMBL" id="JANBUY010000048">
    <property type="protein sequence ID" value="KAJ2865958.1"/>
    <property type="molecule type" value="Genomic_DNA"/>
</dbReference>
<organism evidence="2 3">
    <name type="scientific">Coemansia aciculifera</name>
    <dbReference type="NCBI Taxonomy" id="417176"/>
    <lineage>
        <taxon>Eukaryota</taxon>
        <taxon>Fungi</taxon>
        <taxon>Fungi incertae sedis</taxon>
        <taxon>Zoopagomycota</taxon>
        <taxon>Kickxellomycotina</taxon>
        <taxon>Kickxellomycetes</taxon>
        <taxon>Kickxellales</taxon>
        <taxon>Kickxellaceae</taxon>
        <taxon>Coemansia</taxon>
    </lineage>
</organism>